<dbReference type="Proteomes" id="UP000241074">
    <property type="component" value="Chromosome"/>
</dbReference>
<dbReference type="InterPro" id="IPR051784">
    <property type="entry name" value="Nod_factor_ABC_transporter"/>
</dbReference>
<evidence type="ECO:0000313" key="7">
    <source>
        <dbReference type="EMBL" id="AVP97144.1"/>
    </source>
</evidence>
<gene>
    <name evidence="7" type="ORF">C7S18_08030</name>
</gene>
<keyword evidence="2 5" id="KW-0812">Transmembrane</keyword>
<comment type="subcellular location">
    <subcellularLocation>
        <location evidence="1">Membrane</location>
        <topology evidence="1">Multi-pass membrane protein</topology>
    </subcellularLocation>
</comment>
<evidence type="ECO:0000256" key="4">
    <source>
        <dbReference type="ARBA" id="ARBA00023136"/>
    </source>
</evidence>
<feature type="transmembrane region" description="Helical" evidence="5">
    <location>
        <begin position="106"/>
        <end position="126"/>
    </location>
</feature>
<feature type="domain" description="ABC-2 type transporter transmembrane" evidence="6">
    <location>
        <begin position="9"/>
        <end position="200"/>
    </location>
</feature>
<accession>A0A2P1PQN3</accession>
<dbReference type="InterPro" id="IPR013525">
    <property type="entry name" value="ABC2_TM"/>
</dbReference>
<dbReference type="AlphaFoldDB" id="A0A2P1PQN3"/>
<dbReference type="KEGG" id="xba:C7S18_08030"/>
<name>A0A2P1PQN3_9GAMM</name>
<keyword evidence="3 5" id="KW-1133">Transmembrane helix</keyword>
<dbReference type="RefSeq" id="WP_106891068.1">
    <property type="nucleotide sequence ID" value="NZ_CP027860.1"/>
</dbReference>
<evidence type="ECO:0000256" key="2">
    <source>
        <dbReference type="ARBA" id="ARBA00022692"/>
    </source>
</evidence>
<evidence type="ECO:0000256" key="5">
    <source>
        <dbReference type="SAM" id="Phobius"/>
    </source>
</evidence>
<feature type="transmembrane region" description="Helical" evidence="5">
    <location>
        <begin position="221"/>
        <end position="240"/>
    </location>
</feature>
<dbReference type="GO" id="GO:0016020">
    <property type="term" value="C:membrane"/>
    <property type="evidence" value="ECO:0007669"/>
    <property type="project" value="UniProtKB-SubCell"/>
</dbReference>
<dbReference type="EMBL" id="CP027860">
    <property type="protein sequence ID" value="AVP97144.1"/>
    <property type="molecule type" value="Genomic_DNA"/>
</dbReference>
<feature type="transmembrane region" description="Helical" evidence="5">
    <location>
        <begin position="53"/>
        <end position="74"/>
    </location>
</feature>
<dbReference type="Pfam" id="PF01061">
    <property type="entry name" value="ABC2_membrane"/>
    <property type="match status" value="1"/>
</dbReference>
<dbReference type="OrthoDB" id="9815972at2"/>
<evidence type="ECO:0000256" key="3">
    <source>
        <dbReference type="ARBA" id="ARBA00022989"/>
    </source>
</evidence>
<organism evidence="7 8">
    <name type="scientific">Ahniella affigens</name>
    <dbReference type="NCBI Taxonomy" id="2021234"/>
    <lineage>
        <taxon>Bacteria</taxon>
        <taxon>Pseudomonadati</taxon>
        <taxon>Pseudomonadota</taxon>
        <taxon>Gammaproteobacteria</taxon>
        <taxon>Lysobacterales</taxon>
        <taxon>Rhodanobacteraceae</taxon>
        <taxon>Ahniella</taxon>
    </lineage>
</organism>
<dbReference type="PANTHER" id="PTHR43229:SF6">
    <property type="entry name" value="ABC-TYPE MULTIDRUG TRANSPORT SYSTEM, PERMEASE COMPONENT"/>
    <property type="match status" value="1"/>
</dbReference>
<feature type="transmembrane region" description="Helical" evidence="5">
    <location>
        <begin position="21"/>
        <end position="41"/>
    </location>
</feature>
<reference evidence="7 8" key="1">
    <citation type="submission" date="2018-03" db="EMBL/GenBank/DDBJ databases">
        <title>Ahniella affigens gen. nov., sp. nov., a gammaproteobacterium isolated from sandy soil near a stream.</title>
        <authorList>
            <person name="Ko Y."/>
            <person name="Kim J.-H."/>
        </authorList>
    </citation>
    <scope>NUCLEOTIDE SEQUENCE [LARGE SCALE GENOMIC DNA]</scope>
    <source>
        <strain evidence="7 8">D13</strain>
    </source>
</reference>
<dbReference type="GO" id="GO:0140359">
    <property type="term" value="F:ABC-type transporter activity"/>
    <property type="evidence" value="ECO:0007669"/>
    <property type="project" value="InterPro"/>
</dbReference>
<keyword evidence="8" id="KW-1185">Reference proteome</keyword>
<proteinExistence type="predicted"/>
<sequence>MLRLFLLEFWRVLRLQLRYPLEFVSGLLILTLLFYGLLIGAQHMTGVDSVGDSLNGIIIGYGTWIIVIAGLNQIPTDITGEAQRGTLESIFLSTYRIDSIYLARSLAGSLQNLVLTFGVLLLLLWLTGRSVQFPPSAILAVATTIIASISLGFFAGGFALRFKQVGRTLMLAQYPLLFMMMTPFENMSPEILNLSMLLPVVPSAVTLRELTTAGKPLGETHIVLAALNAITYLVVSMFFFGRYVRSVKANGLLGGH</sequence>
<evidence type="ECO:0000313" key="8">
    <source>
        <dbReference type="Proteomes" id="UP000241074"/>
    </source>
</evidence>
<evidence type="ECO:0000259" key="6">
    <source>
        <dbReference type="Pfam" id="PF01061"/>
    </source>
</evidence>
<feature type="transmembrane region" description="Helical" evidence="5">
    <location>
        <begin position="138"/>
        <end position="162"/>
    </location>
</feature>
<evidence type="ECO:0000256" key="1">
    <source>
        <dbReference type="ARBA" id="ARBA00004141"/>
    </source>
</evidence>
<dbReference type="PANTHER" id="PTHR43229">
    <property type="entry name" value="NODULATION PROTEIN J"/>
    <property type="match status" value="1"/>
</dbReference>
<protein>
    <recommendedName>
        <fullName evidence="6">ABC-2 type transporter transmembrane domain-containing protein</fullName>
    </recommendedName>
</protein>
<reference evidence="7 8" key="2">
    <citation type="submission" date="2018-03" db="EMBL/GenBank/DDBJ databases">
        <authorList>
            <person name="Keele B.F."/>
        </authorList>
    </citation>
    <scope>NUCLEOTIDE SEQUENCE [LARGE SCALE GENOMIC DNA]</scope>
    <source>
        <strain evidence="7 8">D13</strain>
    </source>
</reference>
<keyword evidence="4 5" id="KW-0472">Membrane</keyword>